<reference evidence="1" key="1">
    <citation type="submission" date="2014-09" db="EMBL/GenBank/DDBJ databases">
        <authorList>
            <person name="Magalhaes I.L.F."/>
            <person name="Oliveira U."/>
            <person name="Santos F.R."/>
            <person name="Vidigal T.H.D.A."/>
            <person name="Brescovit A.D."/>
            <person name="Santos A.J."/>
        </authorList>
    </citation>
    <scope>NUCLEOTIDE SEQUENCE</scope>
    <source>
        <tissue evidence="1">Shoot tissue taken approximately 20 cm above the soil surface</tissue>
    </source>
</reference>
<name>A0A0A9ABH1_ARUDO</name>
<dbReference type="EMBL" id="GBRH01253493">
    <property type="protein sequence ID" value="JAD44402.1"/>
    <property type="molecule type" value="Transcribed_RNA"/>
</dbReference>
<reference evidence="1" key="2">
    <citation type="journal article" date="2015" name="Data Brief">
        <title>Shoot transcriptome of the giant reed, Arundo donax.</title>
        <authorList>
            <person name="Barrero R.A."/>
            <person name="Guerrero F.D."/>
            <person name="Moolhuijzen P."/>
            <person name="Goolsby J.A."/>
            <person name="Tidwell J."/>
            <person name="Bellgard S.E."/>
            <person name="Bellgard M.I."/>
        </authorList>
    </citation>
    <scope>NUCLEOTIDE SEQUENCE</scope>
    <source>
        <tissue evidence="1">Shoot tissue taken approximately 20 cm above the soil surface</tissue>
    </source>
</reference>
<proteinExistence type="predicted"/>
<protein>
    <submittedName>
        <fullName evidence="1">Uncharacterized protein</fullName>
    </submittedName>
</protein>
<dbReference type="AlphaFoldDB" id="A0A0A9ABH1"/>
<organism evidence="1">
    <name type="scientific">Arundo donax</name>
    <name type="common">Giant reed</name>
    <name type="synonym">Donax arundinaceus</name>
    <dbReference type="NCBI Taxonomy" id="35708"/>
    <lineage>
        <taxon>Eukaryota</taxon>
        <taxon>Viridiplantae</taxon>
        <taxon>Streptophyta</taxon>
        <taxon>Embryophyta</taxon>
        <taxon>Tracheophyta</taxon>
        <taxon>Spermatophyta</taxon>
        <taxon>Magnoliopsida</taxon>
        <taxon>Liliopsida</taxon>
        <taxon>Poales</taxon>
        <taxon>Poaceae</taxon>
        <taxon>PACMAD clade</taxon>
        <taxon>Arundinoideae</taxon>
        <taxon>Arundineae</taxon>
        <taxon>Arundo</taxon>
    </lineage>
</organism>
<sequence length="61" mass="7126">MPLLFRSCYRVSRLLDYSDRTRQPGAHTLAKFSLKKLGKEAALTYCSHYKYLLKFARSILV</sequence>
<accession>A0A0A9ABH1</accession>
<evidence type="ECO:0000313" key="1">
    <source>
        <dbReference type="EMBL" id="JAD44402.1"/>
    </source>
</evidence>